<dbReference type="InterPro" id="IPR004864">
    <property type="entry name" value="LEA_2"/>
</dbReference>
<proteinExistence type="predicted"/>
<keyword evidence="1" id="KW-1133">Transmembrane helix</keyword>
<name>A0AAV1Y317_LUPLU</name>
<feature type="transmembrane region" description="Helical" evidence="1">
    <location>
        <begin position="43"/>
        <end position="69"/>
    </location>
</feature>
<feature type="domain" description="Late embryogenesis abundant protein LEA-2 subgroup" evidence="2">
    <location>
        <begin position="107"/>
        <end position="197"/>
    </location>
</feature>
<keyword evidence="1" id="KW-0472">Membrane</keyword>
<evidence type="ECO:0000313" key="4">
    <source>
        <dbReference type="Proteomes" id="UP001497480"/>
    </source>
</evidence>
<dbReference type="InterPro" id="IPR055301">
    <property type="entry name" value="Lea14-like_2"/>
</dbReference>
<dbReference type="Pfam" id="PF03168">
    <property type="entry name" value="LEA_2"/>
    <property type="match status" value="1"/>
</dbReference>
<keyword evidence="4" id="KW-1185">Reference proteome</keyword>
<protein>
    <recommendedName>
        <fullName evidence="2">Late embryogenesis abundant protein LEA-2 subgroup domain-containing protein</fullName>
    </recommendedName>
</protein>
<keyword evidence="1" id="KW-0812">Transmembrane</keyword>
<sequence length="228" mass="25306">MPKLASSSKGNSMADTQDKHDLEEQVLMNLDEKMIMKKRRRGCVICIGLVILILIMIVIVSLILAFTIFKTKEPKAKLVSATLEGIAPRISFHVIDIQLNVTLDLKILVENPNRASFKHEQGKSVLLYKGNQVGETEIYKGYIPAKGSATLPCRLTLEADELASNVTTLIGDLMRGKLTVDAVTRIPGKVTLFGFIKKRIIANSYCQFTFGIPDLKIESQICKTKTKL</sequence>
<gene>
    <name evidence="3" type="ORF">LLUT_LOCUS29442</name>
</gene>
<evidence type="ECO:0000259" key="2">
    <source>
        <dbReference type="Pfam" id="PF03168"/>
    </source>
</evidence>
<comment type="caution">
    <text evidence="3">The sequence shown here is derived from an EMBL/GenBank/DDBJ whole genome shotgun (WGS) entry which is preliminary data.</text>
</comment>
<dbReference type="SUPFAM" id="SSF117070">
    <property type="entry name" value="LEA14-like"/>
    <property type="match status" value="1"/>
</dbReference>
<evidence type="ECO:0000313" key="3">
    <source>
        <dbReference type="EMBL" id="CAL0328382.1"/>
    </source>
</evidence>
<dbReference type="Proteomes" id="UP001497480">
    <property type="component" value="Unassembled WGS sequence"/>
</dbReference>
<dbReference type="AlphaFoldDB" id="A0AAV1Y317"/>
<accession>A0AAV1Y317</accession>
<dbReference type="PANTHER" id="PTHR31852">
    <property type="entry name" value="LATE EMBRYOGENESIS ABUNDANT (LEA) HYDROXYPROLINE-RICH GLYCOPROTEIN FAMILY"/>
    <property type="match status" value="1"/>
</dbReference>
<dbReference type="EMBL" id="CAXHTB010000021">
    <property type="protein sequence ID" value="CAL0328382.1"/>
    <property type="molecule type" value="Genomic_DNA"/>
</dbReference>
<organism evidence="3 4">
    <name type="scientific">Lupinus luteus</name>
    <name type="common">European yellow lupine</name>
    <dbReference type="NCBI Taxonomy" id="3873"/>
    <lineage>
        <taxon>Eukaryota</taxon>
        <taxon>Viridiplantae</taxon>
        <taxon>Streptophyta</taxon>
        <taxon>Embryophyta</taxon>
        <taxon>Tracheophyta</taxon>
        <taxon>Spermatophyta</taxon>
        <taxon>Magnoliopsida</taxon>
        <taxon>eudicotyledons</taxon>
        <taxon>Gunneridae</taxon>
        <taxon>Pentapetalae</taxon>
        <taxon>rosids</taxon>
        <taxon>fabids</taxon>
        <taxon>Fabales</taxon>
        <taxon>Fabaceae</taxon>
        <taxon>Papilionoideae</taxon>
        <taxon>50 kb inversion clade</taxon>
        <taxon>genistoids sensu lato</taxon>
        <taxon>core genistoids</taxon>
        <taxon>Genisteae</taxon>
        <taxon>Lupinus</taxon>
    </lineage>
</organism>
<dbReference type="Gene3D" id="2.60.40.1820">
    <property type="match status" value="1"/>
</dbReference>
<reference evidence="3 4" key="1">
    <citation type="submission" date="2024-03" db="EMBL/GenBank/DDBJ databases">
        <authorList>
            <person name="Martinez-Hernandez J."/>
        </authorList>
    </citation>
    <scope>NUCLEOTIDE SEQUENCE [LARGE SCALE GENOMIC DNA]</scope>
</reference>
<evidence type="ECO:0000256" key="1">
    <source>
        <dbReference type="SAM" id="Phobius"/>
    </source>
</evidence>